<dbReference type="CDD" id="cd07394">
    <property type="entry name" value="MPP_Vps29"/>
    <property type="match status" value="1"/>
</dbReference>
<dbReference type="EMBL" id="JAQHRD010000006">
    <property type="protein sequence ID" value="KAJ6439505.1"/>
    <property type="molecule type" value="Genomic_DNA"/>
</dbReference>
<dbReference type="Proteomes" id="UP001163105">
    <property type="component" value="Unassembled WGS sequence"/>
</dbReference>
<keyword evidence="10" id="KW-1185">Reference proteome</keyword>
<dbReference type="InterPro" id="IPR029052">
    <property type="entry name" value="Metallo-depent_PP-like"/>
</dbReference>
<proteinExistence type="inferred from homology"/>
<dbReference type="GO" id="GO:0030904">
    <property type="term" value="C:retromer complex"/>
    <property type="evidence" value="ECO:0007669"/>
    <property type="project" value="InterPro"/>
</dbReference>
<evidence type="ECO:0000256" key="1">
    <source>
        <dbReference type="ARBA" id="ARBA00005945"/>
    </source>
</evidence>
<dbReference type="Gene3D" id="3.60.21.10">
    <property type="match status" value="1"/>
</dbReference>
<dbReference type="InterPro" id="IPR028661">
    <property type="entry name" value="Vps29"/>
</dbReference>
<keyword evidence="7" id="KW-1133">Transmembrane helix</keyword>
<accession>A0AB34FKM9</accession>
<feature type="transmembrane region" description="Helical" evidence="7">
    <location>
        <begin position="189"/>
        <end position="212"/>
    </location>
</feature>
<dbReference type="Pfam" id="PF12850">
    <property type="entry name" value="Metallophos_2"/>
    <property type="match status" value="1"/>
</dbReference>
<organism evidence="9 10">
    <name type="scientific">Purpureocillium lavendulum</name>
    <dbReference type="NCBI Taxonomy" id="1247861"/>
    <lineage>
        <taxon>Eukaryota</taxon>
        <taxon>Fungi</taxon>
        <taxon>Dikarya</taxon>
        <taxon>Ascomycota</taxon>
        <taxon>Pezizomycotina</taxon>
        <taxon>Sordariomycetes</taxon>
        <taxon>Hypocreomycetidae</taxon>
        <taxon>Hypocreales</taxon>
        <taxon>Ophiocordycipitaceae</taxon>
        <taxon>Purpureocillium</taxon>
    </lineage>
</organism>
<evidence type="ECO:0000259" key="8">
    <source>
        <dbReference type="Pfam" id="PF12850"/>
    </source>
</evidence>
<protein>
    <recommendedName>
        <fullName evidence="2 5">Vacuolar protein sorting-associated protein 29</fullName>
    </recommendedName>
</protein>
<evidence type="ECO:0000256" key="4">
    <source>
        <dbReference type="ARBA" id="ARBA00022927"/>
    </source>
</evidence>
<dbReference type="GO" id="GO:0005829">
    <property type="term" value="C:cytosol"/>
    <property type="evidence" value="ECO:0007669"/>
    <property type="project" value="GOC"/>
</dbReference>
<feature type="region of interest" description="Disordered" evidence="6">
    <location>
        <begin position="443"/>
        <end position="467"/>
    </location>
</feature>
<dbReference type="InterPro" id="IPR024654">
    <property type="entry name" value="Calcineurin-like_PHP_lpxH"/>
</dbReference>
<evidence type="ECO:0000313" key="9">
    <source>
        <dbReference type="EMBL" id="KAJ6439505.1"/>
    </source>
</evidence>
<gene>
    <name evidence="9" type="ORF">O9K51_07392</name>
</gene>
<comment type="caution">
    <text evidence="9">The sequence shown here is derived from an EMBL/GenBank/DDBJ whole genome shotgun (WGS) entry which is preliminary data.</text>
</comment>
<feature type="region of interest" description="Disordered" evidence="6">
    <location>
        <begin position="1"/>
        <end position="26"/>
    </location>
</feature>
<name>A0AB34FKM9_9HYPO</name>
<feature type="region of interest" description="Disordered" evidence="6">
    <location>
        <begin position="1099"/>
        <end position="1123"/>
    </location>
</feature>
<keyword evidence="7" id="KW-0472">Membrane</keyword>
<evidence type="ECO:0000256" key="2">
    <source>
        <dbReference type="ARBA" id="ARBA00017767"/>
    </source>
</evidence>
<evidence type="ECO:0000256" key="3">
    <source>
        <dbReference type="ARBA" id="ARBA00022448"/>
    </source>
</evidence>
<evidence type="ECO:0000256" key="7">
    <source>
        <dbReference type="SAM" id="Phobius"/>
    </source>
</evidence>
<reference evidence="9" key="1">
    <citation type="submission" date="2023-01" db="EMBL/GenBank/DDBJ databases">
        <title>The growth and conidiation of Purpureocillium lavendulum are regulated by nitrogen source and histone H3K14 acetylation.</title>
        <authorList>
            <person name="Tang P."/>
            <person name="Han J."/>
            <person name="Zhang C."/>
            <person name="Tang P."/>
            <person name="Qi F."/>
            <person name="Zhang K."/>
            <person name="Liang L."/>
        </authorList>
    </citation>
    <scope>NUCLEOTIDE SEQUENCE</scope>
    <source>
        <strain evidence="9">YMF1.00683</strain>
    </source>
</reference>
<keyword evidence="3" id="KW-0813">Transport</keyword>
<feature type="domain" description="Calcineurin-like phosphoesterase" evidence="8">
    <location>
        <begin position="1134"/>
        <end position="1273"/>
    </location>
</feature>
<evidence type="ECO:0000256" key="5">
    <source>
        <dbReference type="RuleBase" id="RU362040"/>
    </source>
</evidence>
<comment type="similarity">
    <text evidence="1 5">Belongs to the VPS29 family.</text>
</comment>
<feature type="transmembrane region" description="Helical" evidence="7">
    <location>
        <begin position="219"/>
        <end position="247"/>
    </location>
</feature>
<dbReference type="GO" id="GO:0042147">
    <property type="term" value="P:retrograde transport, endosome to Golgi"/>
    <property type="evidence" value="ECO:0007669"/>
    <property type="project" value="InterPro"/>
</dbReference>
<evidence type="ECO:0000313" key="10">
    <source>
        <dbReference type="Proteomes" id="UP001163105"/>
    </source>
</evidence>
<sequence>MHAPPASGDASPAAASAPTASAAAHTTTSAAPAAELAPAVAAGTASSGADLALDNGSVAVVEVLHVVVVAVLGPAVRELELASAAALGGVLALEGRDVGSHARGAAVGLVHVHGAVAAVVGLVVAVLAEDELAVEVRLGLGLGGLAELDGLGGGDVGERLLVEKVKRFVIVLDDIRPAALLGLLPWFDIGLLVGCSVAIRFTAIQGLVVLVLELPLGLVIVLVAASVVFLASLGGVLLLLGSLLGLADVDHQLLVRLGAVLVNEVEAKATDHPLQDVLDLGLEVALMLVAPDNEVRDQGRQARNHELYGQADDADLDEAQAALDDFPVVRRQEEIHGLDQVCQRLFAEAGAELVKKTADGGDGGRNHVGSAASQTGTDHGEELFNVGLAGGSVVGHVRHLAVVDGGAVGSNHAMAHLHQQFVSRLSRTLIVLLAADDDLAKDRGDEVEGGVGDEGKEGENGSQTFASSRGRHLLRAREDELLQLGGPFLQGKLAEFGVGQAWDELVCLLLQLRLVLLEDDDIGNLKQGRKALAGEIGGHGDDKVHEGVDDFLVRRDAQEGIDGLEDGTAALRQGLRVDVEHDCQHVSGKLSEIGEVALRGIPGYPALQQKVILILADAGNGLVRLNQDLESPADIQTQADLLVQQVCEHLGKGLIESLGQVERQVAVSGKNRPRLLHQGLVDLDLHRLLGFSVIEDFLEHQFAKRDHLLLEVGEISVAGVVSQDREEPRTAILALDRLDDVEGEDRQDGFRPHCLNSLPNNLIRLLLLVKRRVLSDLANGTSWVSLAAGRSSEMISMRRGSFADETSSDMPSKIISKISNPAMVMYSLPVLAMLNKSSHSDSILVLGQPPLAAATVLTSCRACISDESQLLALARLRRLAGQVLEVLEGRAGAHVRRGMIERGARGRVLEDALEGVLGALAHLGAVVEREVEEAGDGAAGADLRDAELPRRRILGKEERLKAAYGRPQEDWLGLLHQQHRGEQGQDLCELGAQERLRREGRDDVEEVDDGGRQLDVDVSIGVGLLQEGEQGGEVARRRGRGVLFLQCRLDSLEDDDGLRQVSGLSRWRLGGPDTNEAMAFLILVIGDMHIPDRALDIPPKMRPSITEPPPAGSSAPHRRADPLTSDVSVVTDKQFKKLLAPGKIGQTLCLGNLTDKHTYDYLRSVAPDLKIVKGRYDVEATSLPLTQVVTHGGIRIGFLEGFTLVSSEPDLLLAEANRLDVDVLCWGGTHRFDAFEYMDKFFVNPGTATGAFVNGWAQDGENPTPSFCLMDVQGISLTLYVYQLRTDDKGNENVAVEKVTYTKPVEPTGAPSTS</sequence>
<dbReference type="GO" id="GO:0015031">
    <property type="term" value="P:protein transport"/>
    <property type="evidence" value="ECO:0007669"/>
    <property type="project" value="UniProtKB-KW"/>
</dbReference>
<dbReference type="InterPro" id="IPR000979">
    <property type="entry name" value="Phosphodiesterase_MJ0936/Vps29"/>
</dbReference>
<dbReference type="NCBIfam" id="TIGR00040">
    <property type="entry name" value="yfcE"/>
    <property type="match status" value="1"/>
</dbReference>
<dbReference type="PANTHER" id="PTHR11124">
    <property type="entry name" value="VACUOLAR SORTING PROTEIN VPS29"/>
    <property type="match status" value="1"/>
</dbReference>
<feature type="transmembrane region" description="Helical" evidence="7">
    <location>
        <begin position="106"/>
        <end position="128"/>
    </location>
</feature>
<evidence type="ECO:0000256" key="6">
    <source>
        <dbReference type="SAM" id="MobiDB-lite"/>
    </source>
</evidence>
<dbReference type="SUPFAM" id="SSF56300">
    <property type="entry name" value="Metallo-dependent phosphatases"/>
    <property type="match status" value="1"/>
</dbReference>
<keyword evidence="4" id="KW-0653">Protein transport</keyword>
<keyword evidence="7" id="KW-0812">Transmembrane</keyword>